<feature type="transmembrane region" description="Helical" evidence="6">
    <location>
        <begin position="111"/>
        <end position="132"/>
    </location>
</feature>
<evidence type="ECO:0000256" key="4">
    <source>
        <dbReference type="ARBA" id="ARBA00022989"/>
    </source>
</evidence>
<dbReference type="EMBL" id="CP000934">
    <property type="protein sequence ID" value="ACE85875.1"/>
    <property type="molecule type" value="Genomic_DNA"/>
</dbReference>
<name>B3PDJ3_CELJU</name>
<feature type="domain" description="RDD" evidence="7">
    <location>
        <begin position="12"/>
        <end position="147"/>
    </location>
</feature>
<organism evidence="8 9">
    <name type="scientific">Cellvibrio japonicus (strain Ueda107)</name>
    <name type="common">Pseudomonas fluorescens subsp. cellulosa</name>
    <dbReference type="NCBI Taxonomy" id="498211"/>
    <lineage>
        <taxon>Bacteria</taxon>
        <taxon>Pseudomonadati</taxon>
        <taxon>Pseudomonadota</taxon>
        <taxon>Gammaproteobacteria</taxon>
        <taxon>Cellvibrionales</taxon>
        <taxon>Cellvibrionaceae</taxon>
        <taxon>Cellvibrio</taxon>
    </lineage>
</organism>
<dbReference type="STRING" id="498211.CJA_1451"/>
<feature type="transmembrane region" description="Helical" evidence="6">
    <location>
        <begin position="27"/>
        <end position="47"/>
    </location>
</feature>
<evidence type="ECO:0000256" key="1">
    <source>
        <dbReference type="ARBA" id="ARBA00004651"/>
    </source>
</evidence>
<evidence type="ECO:0000313" key="8">
    <source>
        <dbReference type="EMBL" id="ACE85875.1"/>
    </source>
</evidence>
<dbReference type="InterPro" id="IPR051791">
    <property type="entry name" value="Pra-immunoreactive"/>
</dbReference>
<dbReference type="PANTHER" id="PTHR36115">
    <property type="entry name" value="PROLINE-RICH ANTIGEN HOMOLOG-RELATED"/>
    <property type="match status" value="1"/>
</dbReference>
<comment type="subcellular location">
    <subcellularLocation>
        <location evidence="1">Cell membrane</location>
        <topology evidence="1">Multi-pass membrane protein</topology>
    </subcellularLocation>
</comment>
<evidence type="ECO:0000256" key="3">
    <source>
        <dbReference type="ARBA" id="ARBA00022692"/>
    </source>
</evidence>
<evidence type="ECO:0000256" key="6">
    <source>
        <dbReference type="SAM" id="Phobius"/>
    </source>
</evidence>
<protein>
    <submittedName>
        <fullName evidence="8">Putative RDD family</fullName>
    </submittedName>
</protein>
<keyword evidence="4 6" id="KW-1133">Transmembrane helix</keyword>
<keyword evidence="2" id="KW-1003">Cell membrane</keyword>
<dbReference type="eggNOG" id="COG1714">
    <property type="taxonomic scope" value="Bacteria"/>
</dbReference>
<dbReference type="PANTHER" id="PTHR36115:SF10">
    <property type="entry name" value="RDD DOMAIN-CONTAINING PROTEIN"/>
    <property type="match status" value="1"/>
</dbReference>
<proteinExistence type="predicted"/>
<evidence type="ECO:0000256" key="2">
    <source>
        <dbReference type="ARBA" id="ARBA00022475"/>
    </source>
</evidence>
<dbReference type="AlphaFoldDB" id="B3PDJ3"/>
<gene>
    <name evidence="8" type="ordered locus">CJA_1451</name>
</gene>
<dbReference type="InterPro" id="IPR010432">
    <property type="entry name" value="RDD"/>
</dbReference>
<evidence type="ECO:0000313" key="9">
    <source>
        <dbReference type="Proteomes" id="UP000001036"/>
    </source>
</evidence>
<feature type="transmembrane region" description="Helical" evidence="6">
    <location>
        <begin position="59"/>
        <end position="82"/>
    </location>
</feature>
<dbReference type="RefSeq" id="WP_012487083.1">
    <property type="nucleotide sequence ID" value="NC_010995.1"/>
</dbReference>
<dbReference type="HOGENOM" id="CLU_053152_4_0_6"/>
<dbReference type="Pfam" id="PF06271">
    <property type="entry name" value="RDD"/>
    <property type="match status" value="1"/>
</dbReference>
<dbReference type="KEGG" id="cja:CJA_1451"/>
<accession>B3PDJ3</accession>
<keyword evidence="3 6" id="KW-0812">Transmembrane</keyword>
<reference evidence="8 9" key="1">
    <citation type="journal article" date="2008" name="J. Bacteriol.">
        <title>Insights into plant cell wall degradation from the genome sequence of the soil bacterium Cellvibrio japonicus.</title>
        <authorList>
            <person name="Deboy R.T."/>
            <person name="Mongodin E.F."/>
            <person name="Fouts D.E."/>
            <person name="Tailford L.E."/>
            <person name="Khouri H."/>
            <person name="Emerson J.B."/>
            <person name="Mohamoud Y."/>
            <person name="Watkins K."/>
            <person name="Henrissat B."/>
            <person name="Gilbert H.J."/>
            <person name="Nelson K.E."/>
        </authorList>
    </citation>
    <scope>NUCLEOTIDE SEQUENCE [LARGE SCALE GENOMIC DNA]</scope>
    <source>
        <strain evidence="8 9">Ueda107</strain>
    </source>
</reference>
<sequence length="158" mass="17885">MSTPEKPVEYATPSLLRRLAAMVYDSLLLMAVTILYGFIAVGINLLIQGVPAEGTRMQWGYAAPLVFIGWITSMLGFFCYFWQRAGQTLGMKTWRMKIFSANGDSPSVKQCLVRCLCAPFSLLLLGFGYWWMYGDADRQTLHDRISGTRTYLMAKEKN</sequence>
<evidence type="ECO:0000256" key="5">
    <source>
        <dbReference type="ARBA" id="ARBA00023136"/>
    </source>
</evidence>
<evidence type="ECO:0000259" key="7">
    <source>
        <dbReference type="Pfam" id="PF06271"/>
    </source>
</evidence>
<dbReference type="Proteomes" id="UP000001036">
    <property type="component" value="Chromosome"/>
</dbReference>
<dbReference type="GO" id="GO:0005886">
    <property type="term" value="C:plasma membrane"/>
    <property type="evidence" value="ECO:0007669"/>
    <property type="project" value="UniProtKB-SubCell"/>
</dbReference>
<keyword evidence="9" id="KW-1185">Reference proteome</keyword>
<dbReference type="OrthoDB" id="9793824at2"/>
<keyword evidence="5 6" id="KW-0472">Membrane</keyword>